<dbReference type="PRINTS" id="PR00081">
    <property type="entry name" value="GDHRDH"/>
</dbReference>
<keyword evidence="3" id="KW-1185">Reference proteome</keyword>
<protein>
    <submittedName>
        <fullName evidence="2">Short-chain dehydrogenase</fullName>
    </submittedName>
</protein>
<reference evidence="2 3" key="1">
    <citation type="journal article" date="2021" name="Int. J. Syst. Evol. Microbiol.">
        <title>Reticulibacter mediterranei gen. nov., sp. nov., within the new family Reticulibacteraceae fam. nov., and Ktedonospora formicarum gen. nov., sp. nov., Ktedonobacter robiniae sp. nov., Dictyobacter formicarum sp. nov. and Dictyobacter arantiisoli sp. nov., belonging to the class Ktedonobacteria.</title>
        <authorList>
            <person name="Yabe S."/>
            <person name="Zheng Y."/>
            <person name="Wang C.M."/>
            <person name="Sakai Y."/>
            <person name="Abe K."/>
            <person name="Yokota A."/>
            <person name="Donadio S."/>
            <person name="Cavaletti L."/>
            <person name="Monciardini P."/>
        </authorList>
    </citation>
    <scope>NUCLEOTIDE SEQUENCE [LARGE SCALE GENOMIC DNA]</scope>
    <source>
        <strain evidence="2 3">SOSP1-30</strain>
    </source>
</reference>
<dbReference type="CDD" id="cd05327">
    <property type="entry name" value="retinol-DH_like_SDR_c_like"/>
    <property type="match status" value="1"/>
</dbReference>
<dbReference type="Gene3D" id="3.40.50.720">
    <property type="entry name" value="NAD(P)-binding Rossmann-like Domain"/>
    <property type="match status" value="1"/>
</dbReference>
<dbReference type="RefSeq" id="WP_236038095.1">
    <property type="nucleotide sequence ID" value="NZ_BNJG01000001.1"/>
</dbReference>
<dbReference type="EMBL" id="BNJG01000001">
    <property type="protein sequence ID" value="GHO55714.1"/>
    <property type="molecule type" value="Genomic_DNA"/>
</dbReference>
<dbReference type="InterPro" id="IPR002347">
    <property type="entry name" value="SDR_fam"/>
</dbReference>
<evidence type="ECO:0000313" key="2">
    <source>
        <dbReference type="EMBL" id="GHO55714.1"/>
    </source>
</evidence>
<comment type="caution">
    <text evidence="2">The sequence shown here is derived from an EMBL/GenBank/DDBJ whole genome shotgun (WGS) entry which is preliminary data.</text>
</comment>
<sequence>MGAIVVMVCRNRAKGQAAQAEIKAESSNDQVDLIIADLSLLSEVRRAASSFKQKYTQLHVLIHNAGTINGERKVTPDGLEDTFATNYLAPFLLTELLLDVLKASAPARIVNVSSSGHTTGNIDFEDLQGVHRYSFMKAYTQSKLAQIYFTYELAAQLKGSGVTVNALHPGLVSSDFNKGTKGLAHFIGEVVYFFRGITVEKGAQTTLYVATSLEVEGVSGKYFSQSKETPSSKLSYDLAIRQRLWQVSEELIQQNELSHLLAENR</sequence>
<evidence type="ECO:0000256" key="1">
    <source>
        <dbReference type="ARBA" id="ARBA00023002"/>
    </source>
</evidence>
<gene>
    <name evidence="2" type="ORF">KSB_41890</name>
</gene>
<dbReference type="PANTHER" id="PTHR43157:SF31">
    <property type="entry name" value="PHOSPHATIDYLINOSITOL-GLYCAN BIOSYNTHESIS CLASS F PROTEIN"/>
    <property type="match status" value="1"/>
</dbReference>
<keyword evidence="1" id="KW-0560">Oxidoreductase</keyword>
<proteinExistence type="predicted"/>
<accession>A0ABQ3USD0</accession>
<evidence type="ECO:0000313" key="3">
    <source>
        <dbReference type="Proteomes" id="UP000654345"/>
    </source>
</evidence>
<dbReference type="PANTHER" id="PTHR43157">
    <property type="entry name" value="PHOSPHATIDYLINOSITOL-GLYCAN BIOSYNTHESIS CLASS F PROTEIN-RELATED"/>
    <property type="match status" value="1"/>
</dbReference>
<organism evidence="2 3">
    <name type="scientific">Ktedonobacter robiniae</name>
    <dbReference type="NCBI Taxonomy" id="2778365"/>
    <lineage>
        <taxon>Bacteria</taxon>
        <taxon>Bacillati</taxon>
        <taxon>Chloroflexota</taxon>
        <taxon>Ktedonobacteria</taxon>
        <taxon>Ktedonobacterales</taxon>
        <taxon>Ktedonobacteraceae</taxon>
        <taxon>Ktedonobacter</taxon>
    </lineage>
</organism>
<dbReference type="Pfam" id="PF00106">
    <property type="entry name" value="adh_short"/>
    <property type="match status" value="1"/>
</dbReference>
<name>A0ABQ3USD0_9CHLR</name>
<dbReference type="InterPro" id="IPR036291">
    <property type="entry name" value="NAD(P)-bd_dom_sf"/>
</dbReference>
<dbReference type="Proteomes" id="UP000654345">
    <property type="component" value="Unassembled WGS sequence"/>
</dbReference>
<dbReference type="SUPFAM" id="SSF51735">
    <property type="entry name" value="NAD(P)-binding Rossmann-fold domains"/>
    <property type="match status" value="1"/>
</dbReference>